<dbReference type="eggNOG" id="COG2267">
    <property type="taxonomic scope" value="Bacteria"/>
</dbReference>
<dbReference type="STRING" id="1993.SAMN04489713_112115"/>
<feature type="region of interest" description="Disordered" evidence="1">
    <location>
        <begin position="1"/>
        <end position="57"/>
    </location>
</feature>
<dbReference type="SUPFAM" id="SSF53474">
    <property type="entry name" value="alpha/beta-Hydrolases"/>
    <property type="match status" value="1"/>
</dbReference>
<sequence>MSCFGGVRRTEVMAMSERGGQVGGAARRPHGGGREEPVDLGQTRKRPRRRERGTEPLPRSAPIVVLVHGGFLGPWIWTETIGELEKQGVRALSVDLPSMRGPDADLRDDARAVRDFLDGLDEVVLCGHSYAGMVISEAAAGPHRAVRHLVYLAAAIPDGGDSLAGLAKRHGDGGPGGEEAEALADGRVVLTRESALEALFHDCPAERAAEAVALLRPENPLVNTQPVRGAAWRSLPFTRVRVADDRLPELLCDAAAGRPHEVVTLPTGHCPQWSRPDLVAGVLARIARSLGGDNENL</sequence>
<dbReference type="PANTHER" id="PTHR37017">
    <property type="entry name" value="AB HYDROLASE-1 DOMAIN-CONTAINING PROTEIN-RELATED"/>
    <property type="match status" value="1"/>
</dbReference>
<keyword evidence="4" id="KW-1185">Reference proteome</keyword>
<dbReference type="PANTHER" id="PTHR37017:SF11">
    <property type="entry name" value="ESTERASE_LIPASE_THIOESTERASE DOMAIN-CONTAINING PROTEIN"/>
    <property type="match status" value="1"/>
</dbReference>
<dbReference type="Gene3D" id="3.40.50.1820">
    <property type="entry name" value="alpha/beta hydrolase"/>
    <property type="match status" value="1"/>
</dbReference>
<protein>
    <submittedName>
        <fullName evidence="3">Pimeloyl-ACP methyl ester carboxylesterase</fullName>
    </submittedName>
</protein>
<reference evidence="3 4" key="1">
    <citation type="submission" date="2016-10" db="EMBL/GenBank/DDBJ databases">
        <authorList>
            <person name="de Groot N.N."/>
        </authorList>
    </citation>
    <scope>NUCLEOTIDE SEQUENCE [LARGE SCALE GENOMIC DNA]</scope>
    <source>
        <strain evidence="3 4">DSM 43067</strain>
    </source>
</reference>
<dbReference type="InterPro" id="IPR052897">
    <property type="entry name" value="Sec-Metab_Biosynth_Hydrolase"/>
</dbReference>
<dbReference type="Proteomes" id="UP000183413">
    <property type="component" value="Unassembled WGS sequence"/>
</dbReference>
<dbReference type="AlphaFoldDB" id="A0A1I5NE55"/>
<organism evidence="3 4">
    <name type="scientific">Actinomadura madurae</name>
    <dbReference type="NCBI Taxonomy" id="1993"/>
    <lineage>
        <taxon>Bacteria</taxon>
        <taxon>Bacillati</taxon>
        <taxon>Actinomycetota</taxon>
        <taxon>Actinomycetes</taxon>
        <taxon>Streptosporangiales</taxon>
        <taxon>Thermomonosporaceae</taxon>
        <taxon>Actinomadura</taxon>
    </lineage>
</organism>
<dbReference type="EMBL" id="FOVH01000012">
    <property type="protein sequence ID" value="SFP19972.1"/>
    <property type="molecule type" value="Genomic_DNA"/>
</dbReference>
<feature type="domain" description="AB hydrolase-1" evidence="2">
    <location>
        <begin position="64"/>
        <end position="280"/>
    </location>
</feature>
<dbReference type="GO" id="GO:0003824">
    <property type="term" value="F:catalytic activity"/>
    <property type="evidence" value="ECO:0007669"/>
    <property type="project" value="UniProtKB-ARBA"/>
</dbReference>
<gene>
    <name evidence="3" type="ORF">SAMN04489713_112115</name>
</gene>
<accession>A0A1I5NE55</accession>
<proteinExistence type="predicted"/>
<dbReference type="InterPro" id="IPR029058">
    <property type="entry name" value="AB_hydrolase_fold"/>
</dbReference>
<dbReference type="InParanoid" id="A0A1I5NE55"/>
<dbReference type="InterPro" id="IPR000073">
    <property type="entry name" value="AB_hydrolase_1"/>
</dbReference>
<name>A0A1I5NE55_9ACTN</name>
<evidence type="ECO:0000256" key="1">
    <source>
        <dbReference type="SAM" id="MobiDB-lite"/>
    </source>
</evidence>
<evidence type="ECO:0000259" key="2">
    <source>
        <dbReference type="Pfam" id="PF12697"/>
    </source>
</evidence>
<dbReference type="Pfam" id="PF12697">
    <property type="entry name" value="Abhydrolase_6"/>
    <property type="match status" value="1"/>
</dbReference>
<evidence type="ECO:0000313" key="3">
    <source>
        <dbReference type="EMBL" id="SFP19972.1"/>
    </source>
</evidence>
<evidence type="ECO:0000313" key="4">
    <source>
        <dbReference type="Proteomes" id="UP000183413"/>
    </source>
</evidence>